<gene>
    <name evidence="2" type="ORF">SAMN04488563_2282</name>
</gene>
<dbReference type="AlphaFoldDB" id="A0A1H2J3Z9"/>
<organism evidence="2 3">
    <name type="scientific">Jiangella alkaliphila</name>
    <dbReference type="NCBI Taxonomy" id="419479"/>
    <lineage>
        <taxon>Bacteria</taxon>
        <taxon>Bacillati</taxon>
        <taxon>Actinomycetota</taxon>
        <taxon>Actinomycetes</taxon>
        <taxon>Jiangellales</taxon>
        <taxon>Jiangellaceae</taxon>
        <taxon>Jiangella</taxon>
    </lineage>
</organism>
<proteinExistence type="predicted"/>
<dbReference type="Proteomes" id="UP000182977">
    <property type="component" value="Chromosome I"/>
</dbReference>
<keyword evidence="3" id="KW-1185">Reference proteome</keyword>
<feature type="region of interest" description="Disordered" evidence="1">
    <location>
        <begin position="153"/>
        <end position="190"/>
    </location>
</feature>
<evidence type="ECO:0000256" key="1">
    <source>
        <dbReference type="SAM" id="MobiDB-lite"/>
    </source>
</evidence>
<dbReference type="OrthoDB" id="3784028at2"/>
<feature type="compositionally biased region" description="Gly residues" evidence="1">
    <location>
        <begin position="153"/>
        <end position="164"/>
    </location>
</feature>
<reference evidence="3" key="1">
    <citation type="submission" date="2016-10" db="EMBL/GenBank/DDBJ databases">
        <authorList>
            <person name="Varghese N."/>
            <person name="Submissions S."/>
        </authorList>
    </citation>
    <scope>NUCLEOTIDE SEQUENCE [LARGE SCALE GENOMIC DNA]</scope>
    <source>
        <strain evidence="3">DSM 45079</strain>
    </source>
</reference>
<accession>A0A1H2J3Z9</accession>
<protein>
    <recommendedName>
        <fullName evidence="4">DUF5666 domain-containing protein</fullName>
    </recommendedName>
</protein>
<dbReference type="RefSeq" id="WP_046770856.1">
    <property type="nucleotide sequence ID" value="NZ_LBMC01000037.1"/>
</dbReference>
<sequence length="289" mass="26848">MISTLPRPRRVLLTLAVTTAVVIGGCGSDSEDPATTSEAEADLSGPEPSGPAGADGGGGGSPGAAGLVAVIDGTTLQVQGMAGQVAVTYTDTTAITATVDGTAADVAAGVCVLVQSEGADPEATEVTATSVAVTQPAEDGSCGGGLGGGFAGGGGGGAGGGGGRPTELPDGAPTDRPSRSPGTGGDVAFAGPTVGVVTEVGADGFTVEVTRPSRGEETTAAPTAVTVTTSAGTTWTTQVAAGPEALVEGTCVVAAGEPDSTGAVTAASIAVSPAVDGACQGPGGGGPDA</sequence>
<evidence type="ECO:0000313" key="2">
    <source>
        <dbReference type="EMBL" id="SDU51183.1"/>
    </source>
</evidence>
<name>A0A1H2J3Z9_9ACTN</name>
<dbReference type="STRING" id="419479.SAMN04488563_2282"/>
<dbReference type="EMBL" id="LT629791">
    <property type="protein sequence ID" value="SDU51183.1"/>
    <property type="molecule type" value="Genomic_DNA"/>
</dbReference>
<feature type="region of interest" description="Disordered" evidence="1">
    <location>
        <begin position="26"/>
        <end position="61"/>
    </location>
</feature>
<dbReference type="PROSITE" id="PS51257">
    <property type="entry name" value="PROKAR_LIPOPROTEIN"/>
    <property type="match status" value="1"/>
</dbReference>
<evidence type="ECO:0000313" key="3">
    <source>
        <dbReference type="Proteomes" id="UP000182977"/>
    </source>
</evidence>
<evidence type="ECO:0008006" key="4">
    <source>
        <dbReference type="Google" id="ProtNLM"/>
    </source>
</evidence>